<dbReference type="EMBL" id="JAWDJW010000956">
    <property type="protein sequence ID" value="KAK3079728.1"/>
    <property type="molecule type" value="Genomic_DNA"/>
</dbReference>
<keyword evidence="2" id="KW-1185">Reference proteome</keyword>
<protein>
    <submittedName>
        <fullName evidence="1">Uncharacterized protein</fullName>
    </submittedName>
</protein>
<evidence type="ECO:0000313" key="2">
    <source>
        <dbReference type="Proteomes" id="UP001186974"/>
    </source>
</evidence>
<name>A0ACC3DSS0_9PEZI</name>
<evidence type="ECO:0000313" key="1">
    <source>
        <dbReference type="EMBL" id="KAK3079728.1"/>
    </source>
</evidence>
<reference evidence="1" key="1">
    <citation type="submission" date="2024-09" db="EMBL/GenBank/DDBJ databases">
        <title>Black Yeasts Isolated from many extreme environments.</title>
        <authorList>
            <person name="Coleine C."/>
            <person name="Stajich J.E."/>
            <person name="Selbmann L."/>
        </authorList>
    </citation>
    <scope>NUCLEOTIDE SEQUENCE</scope>
    <source>
        <strain evidence="1">CCFEE 5737</strain>
    </source>
</reference>
<organism evidence="1 2">
    <name type="scientific">Coniosporium uncinatum</name>
    <dbReference type="NCBI Taxonomy" id="93489"/>
    <lineage>
        <taxon>Eukaryota</taxon>
        <taxon>Fungi</taxon>
        <taxon>Dikarya</taxon>
        <taxon>Ascomycota</taxon>
        <taxon>Pezizomycotina</taxon>
        <taxon>Dothideomycetes</taxon>
        <taxon>Dothideomycetes incertae sedis</taxon>
        <taxon>Coniosporium</taxon>
    </lineage>
</organism>
<proteinExistence type="predicted"/>
<dbReference type="Proteomes" id="UP001186974">
    <property type="component" value="Unassembled WGS sequence"/>
</dbReference>
<sequence length="440" mass="50476">MTLFNLRENTLGDLEPHWAYEPSIDAICEVLQKTLGKERVTAVDFFGQGAFNKLYTVQCGAEQLMMRVSLPVEPSAKTLSEVATLECVRRNRTLPVPRVMDFEASRAAPIGFEWMLMERMSGQPLAKVWNETKSEMSWSAKEALVQRLVRFSADMYNHQSRNVGNLFHTHTRKDSIGSDDTGDTCNFEIGKAVSTEFFWLNHATQDVPKGPFRCSRDWLAARLAFKDNDARAKVQAHNARESDASMDEEEDDEDDEWEAAERTISIVKRLRQLLDDAFSPAVLEPEPTMLFHDDLNSGNILVSASGDLTAVLDWECVSVLPVWKACDVPAFLQCQIRNEPPHADSYRRDESGVIDGLYYTLLYKHETAALRTLFLNKMREVEPRWMAVFESSQRKRDIDLAIRQCDSEISLLPIERWLTDVERGCSDRSLYEWMYGEWMF</sequence>
<gene>
    <name evidence="1" type="ORF">LTS18_004053</name>
</gene>
<accession>A0ACC3DSS0</accession>
<comment type="caution">
    <text evidence="1">The sequence shown here is derived from an EMBL/GenBank/DDBJ whole genome shotgun (WGS) entry which is preliminary data.</text>
</comment>